<keyword evidence="2" id="KW-0812">Transmembrane</keyword>
<name>A0A7S3Z4Q0_9EUKA</name>
<feature type="transmembrane region" description="Helical" evidence="2">
    <location>
        <begin position="251"/>
        <end position="271"/>
    </location>
</feature>
<feature type="transmembrane region" description="Helical" evidence="2">
    <location>
        <begin position="173"/>
        <end position="200"/>
    </location>
</feature>
<gene>
    <name evidence="3" type="ORF">LGLO00237_LOCUS23367</name>
</gene>
<dbReference type="AlphaFoldDB" id="A0A7S3Z4Q0"/>
<proteinExistence type="predicted"/>
<protein>
    <submittedName>
        <fullName evidence="3">Uncharacterized protein</fullName>
    </submittedName>
</protein>
<dbReference type="SUPFAM" id="SSF52047">
    <property type="entry name" value="RNI-like"/>
    <property type="match status" value="1"/>
</dbReference>
<feature type="region of interest" description="Disordered" evidence="1">
    <location>
        <begin position="25"/>
        <end position="49"/>
    </location>
</feature>
<dbReference type="EMBL" id="HBIV01032784">
    <property type="protein sequence ID" value="CAE0671718.1"/>
    <property type="molecule type" value="Transcribed_RNA"/>
</dbReference>
<evidence type="ECO:0000256" key="1">
    <source>
        <dbReference type="SAM" id="MobiDB-lite"/>
    </source>
</evidence>
<organism evidence="3">
    <name type="scientific">Lotharella globosa</name>
    <dbReference type="NCBI Taxonomy" id="91324"/>
    <lineage>
        <taxon>Eukaryota</taxon>
        <taxon>Sar</taxon>
        <taxon>Rhizaria</taxon>
        <taxon>Cercozoa</taxon>
        <taxon>Chlorarachniophyceae</taxon>
        <taxon>Lotharella</taxon>
    </lineage>
</organism>
<feature type="transmembrane region" description="Helical" evidence="2">
    <location>
        <begin position="221"/>
        <end position="245"/>
    </location>
</feature>
<sequence>MNPPASLPKAKSPARFRAMLRLPAIDTPVDSGETSIEPSPRVDLLPEREKEGGDDVNRFLVDSPKLKARFGRQPVVRSLYESKQRLIKYRKVFTHVKSVEKSKAIFLAKFQPKADDDLSVALLAAADWHAAAMVCVCNMVPSTLIIILIAAAFEDSANLSGYDFWESATPAETITAVGAIGALIIVNAYAPIYKMVAFLHKLRVMRTRLPKESTMIARLRVASFTLAMTNFSTIFVLVGAISVAIVSSARLVVLLFLSSLFWVTKLHLILVQEMIYRYYRHATVTMAITDLIWPDHDSKHQFWVQSSTSKDEIRSGLVSLETPTDIKWMLLTDPYMGLGLGSSLRFGVAHHYNMEVLCVNWDHMDEESVAELGVVASKAVQTQEWRYYMSNDQRRWFFKLYPVKASEMPFTGSVNLSCGNYSVAHTASCARIIANPNNEIDELFANNSDITDEGGAVIAEALKSNGQVIKLWIHSNSLGAIAGRELARSLLVTLTLTPVPNPNSRT</sequence>
<evidence type="ECO:0000313" key="3">
    <source>
        <dbReference type="EMBL" id="CAE0671718.1"/>
    </source>
</evidence>
<dbReference type="InterPro" id="IPR032675">
    <property type="entry name" value="LRR_dom_sf"/>
</dbReference>
<evidence type="ECO:0000256" key="2">
    <source>
        <dbReference type="SAM" id="Phobius"/>
    </source>
</evidence>
<dbReference type="Gene3D" id="3.80.10.10">
    <property type="entry name" value="Ribonuclease Inhibitor"/>
    <property type="match status" value="1"/>
</dbReference>
<reference evidence="3" key="1">
    <citation type="submission" date="2021-01" db="EMBL/GenBank/DDBJ databases">
        <authorList>
            <person name="Corre E."/>
            <person name="Pelletier E."/>
            <person name="Niang G."/>
            <person name="Scheremetjew M."/>
            <person name="Finn R."/>
            <person name="Kale V."/>
            <person name="Holt S."/>
            <person name="Cochrane G."/>
            <person name="Meng A."/>
            <person name="Brown T."/>
            <person name="Cohen L."/>
        </authorList>
    </citation>
    <scope>NUCLEOTIDE SEQUENCE</scope>
    <source>
        <strain evidence="3">CCCM811</strain>
    </source>
</reference>
<keyword evidence="2" id="KW-1133">Transmembrane helix</keyword>
<feature type="transmembrane region" description="Helical" evidence="2">
    <location>
        <begin position="130"/>
        <end position="153"/>
    </location>
</feature>
<accession>A0A7S3Z4Q0</accession>
<keyword evidence="2" id="KW-0472">Membrane</keyword>